<feature type="compositionally biased region" description="Polar residues" evidence="1">
    <location>
        <begin position="18"/>
        <end position="37"/>
    </location>
</feature>
<feature type="compositionally biased region" description="Low complexity" evidence="1">
    <location>
        <begin position="38"/>
        <end position="47"/>
    </location>
</feature>
<dbReference type="OrthoDB" id="7554941at2759"/>
<feature type="region of interest" description="Disordered" evidence="1">
    <location>
        <begin position="18"/>
        <end position="47"/>
    </location>
</feature>
<feature type="region of interest" description="Disordered" evidence="1">
    <location>
        <begin position="95"/>
        <end position="122"/>
    </location>
</feature>
<dbReference type="InParanoid" id="E2C831"/>
<dbReference type="PANTHER" id="PTHR46060:SF1">
    <property type="entry name" value="MARINER MOS1 TRANSPOSASE-LIKE PROTEIN"/>
    <property type="match status" value="1"/>
</dbReference>
<gene>
    <name evidence="3" type="ORF">EAI_08567</name>
</gene>
<evidence type="ECO:0000259" key="2">
    <source>
        <dbReference type="Pfam" id="PF17906"/>
    </source>
</evidence>
<feature type="domain" description="Mos1 transposase HTH" evidence="2">
    <location>
        <begin position="53"/>
        <end position="98"/>
    </location>
</feature>
<dbReference type="Proteomes" id="UP000008237">
    <property type="component" value="Unassembled WGS sequence"/>
</dbReference>
<dbReference type="InterPro" id="IPR041426">
    <property type="entry name" value="Mos1_HTH"/>
</dbReference>
<dbReference type="EMBL" id="GL453538">
    <property type="protein sequence ID" value="EFN75884.1"/>
    <property type="molecule type" value="Genomic_DNA"/>
</dbReference>
<dbReference type="InterPro" id="IPR052709">
    <property type="entry name" value="Transposase-MT_Hybrid"/>
</dbReference>
<dbReference type="STRING" id="610380.E2C831"/>
<organism evidence="4">
    <name type="scientific">Harpegnathos saltator</name>
    <name type="common">Jerdon's jumping ant</name>
    <dbReference type="NCBI Taxonomy" id="610380"/>
    <lineage>
        <taxon>Eukaryota</taxon>
        <taxon>Metazoa</taxon>
        <taxon>Ecdysozoa</taxon>
        <taxon>Arthropoda</taxon>
        <taxon>Hexapoda</taxon>
        <taxon>Insecta</taxon>
        <taxon>Pterygota</taxon>
        <taxon>Neoptera</taxon>
        <taxon>Endopterygota</taxon>
        <taxon>Hymenoptera</taxon>
        <taxon>Apocrita</taxon>
        <taxon>Aculeata</taxon>
        <taxon>Formicoidea</taxon>
        <taxon>Formicidae</taxon>
        <taxon>Ponerinae</taxon>
        <taxon>Ponerini</taxon>
        <taxon>Harpegnathos</taxon>
    </lineage>
</organism>
<protein>
    <submittedName>
        <fullName evidence="3">Uncharacterized protein FLJ37770</fullName>
    </submittedName>
</protein>
<feature type="non-terminal residue" evidence="3">
    <location>
        <position position="122"/>
    </location>
</feature>
<dbReference type="AlphaFoldDB" id="E2C831"/>
<name>E2C831_HARSA</name>
<accession>E2C831</accession>
<dbReference type="Pfam" id="PF17906">
    <property type="entry name" value="HTH_48"/>
    <property type="match status" value="1"/>
</dbReference>
<keyword evidence="4" id="KW-1185">Reference proteome</keyword>
<proteinExistence type="predicted"/>
<reference evidence="3 4" key="1">
    <citation type="journal article" date="2010" name="Science">
        <title>Genomic comparison of the ants Camponotus floridanus and Harpegnathos saltator.</title>
        <authorList>
            <person name="Bonasio R."/>
            <person name="Zhang G."/>
            <person name="Ye C."/>
            <person name="Mutti N.S."/>
            <person name="Fang X."/>
            <person name="Qin N."/>
            <person name="Donahue G."/>
            <person name="Yang P."/>
            <person name="Li Q."/>
            <person name="Li C."/>
            <person name="Zhang P."/>
            <person name="Huang Z."/>
            <person name="Berger S.L."/>
            <person name="Reinberg D."/>
            <person name="Wang J."/>
            <person name="Liebig J."/>
        </authorList>
    </citation>
    <scope>NUCLEOTIDE SEQUENCE [LARGE SCALE GENOMIC DNA]</scope>
    <source>
        <strain evidence="3 4">R22 G/1</strain>
    </source>
</reference>
<sequence length="122" mass="14136">NKFYYYLLLFKYRGVRNGQNKPSSASVRYEMSSQQPNTSTSASSVRSTYSSEIHSIIRFLTLRNESAARIHRPPVETYGSEVMNRQNVSKWIRSFKEGRTDTHDEERNGRPSVISENLVQQV</sequence>
<evidence type="ECO:0000256" key="1">
    <source>
        <dbReference type="SAM" id="MobiDB-lite"/>
    </source>
</evidence>
<dbReference type="OMA" id="PANIYCQ"/>
<feature type="compositionally biased region" description="Basic and acidic residues" evidence="1">
    <location>
        <begin position="95"/>
        <end position="109"/>
    </location>
</feature>
<evidence type="ECO:0000313" key="4">
    <source>
        <dbReference type="Proteomes" id="UP000008237"/>
    </source>
</evidence>
<feature type="non-terminal residue" evidence="3">
    <location>
        <position position="1"/>
    </location>
</feature>
<dbReference type="PANTHER" id="PTHR46060">
    <property type="entry name" value="MARINER MOS1 TRANSPOSASE-LIKE PROTEIN"/>
    <property type="match status" value="1"/>
</dbReference>
<evidence type="ECO:0000313" key="3">
    <source>
        <dbReference type="EMBL" id="EFN75884.1"/>
    </source>
</evidence>